<evidence type="ECO:0000256" key="5">
    <source>
        <dbReference type="RuleBase" id="RU003945"/>
    </source>
</evidence>
<dbReference type="PANTHER" id="PTHR12428">
    <property type="entry name" value="OXA1"/>
    <property type="match status" value="1"/>
</dbReference>
<evidence type="ECO:0000259" key="8">
    <source>
        <dbReference type="Pfam" id="PF02096"/>
    </source>
</evidence>
<feature type="domain" description="Membrane insertase YidC/Oxa/ALB C-terminal" evidence="8">
    <location>
        <begin position="47"/>
        <end position="227"/>
    </location>
</feature>
<feature type="coiled-coil region" evidence="6">
    <location>
        <begin position="75"/>
        <end position="102"/>
    </location>
</feature>
<proteinExistence type="inferred from homology"/>
<comment type="subcellular location">
    <subcellularLocation>
        <location evidence="1 5">Membrane</location>
        <topology evidence="1 5">Multi-pass membrane protein</topology>
    </subcellularLocation>
</comment>
<feature type="transmembrane region" description="Helical" evidence="7">
    <location>
        <begin position="122"/>
        <end position="141"/>
    </location>
</feature>
<keyword evidence="2 5" id="KW-0812">Transmembrane</keyword>
<keyword evidence="4 7" id="KW-0472">Membrane</keyword>
<evidence type="ECO:0000256" key="6">
    <source>
        <dbReference type="SAM" id="Coils"/>
    </source>
</evidence>
<dbReference type="InterPro" id="IPR001708">
    <property type="entry name" value="YidC/ALB3/OXA1/COX18"/>
</dbReference>
<comment type="similarity">
    <text evidence="5">Belongs to the OXA1/ALB3/YidC family.</text>
</comment>
<dbReference type="Proteomes" id="UP000634435">
    <property type="component" value="Unassembled WGS sequence"/>
</dbReference>
<organism evidence="9 10">
    <name type="scientific">Virgibacillus kapii</name>
    <dbReference type="NCBI Taxonomy" id="1638645"/>
    <lineage>
        <taxon>Bacteria</taxon>
        <taxon>Bacillati</taxon>
        <taxon>Bacillota</taxon>
        <taxon>Bacilli</taxon>
        <taxon>Bacillales</taxon>
        <taxon>Bacillaceae</taxon>
        <taxon>Virgibacillus</taxon>
    </lineage>
</organism>
<evidence type="ECO:0000256" key="4">
    <source>
        <dbReference type="ARBA" id="ARBA00023136"/>
    </source>
</evidence>
<feature type="transmembrane region" description="Helical" evidence="7">
    <location>
        <begin position="185"/>
        <end position="204"/>
    </location>
</feature>
<keyword evidence="3 7" id="KW-1133">Transmembrane helix</keyword>
<dbReference type="NCBIfam" id="TIGR03592">
    <property type="entry name" value="yidC_oxa1_cterm"/>
    <property type="match status" value="1"/>
</dbReference>
<keyword evidence="6" id="KW-0175">Coiled coil</keyword>
<evidence type="ECO:0000313" key="9">
    <source>
        <dbReference type="EMBL" id="GGJ57392.1"/>
    </source>
</evidence>
<gene>
    <name evidence="9" type="primary">spoIIIJ</name>
    <name evidence="9" type="ORF">GCM10007111_19480</name>
</gene>
<keyword evidence="10" id="KW-1185">Reference proteome</keyword>
<sequence length="237" mass="28090">MYLSDVILFVFQQSPPSLDAYGFWETIFVYPFSFLIYLSTLLSGNVGIGIIVITLFVRLALLPLIIKQQKTLGVFKEWRKEKQKINERYKKLRDTNNKIQYENEVKEINDLSKDYEFKPFKYGCMPFIIQIILIISLFRSIRKENEFSEQTFFLFTLGEPDKYFILPLFVGILAYIQFKFTSPNFVILRYIMALLLILLCSFLPSALNLYFLTTYIFLIFQHVFVNKYVLNTQNKLT</sequence>
<dbReference type="Pfam" id="PF02096">
    <property type="entry name" value="60KD_IMP"/>
    <property type="match status" value="1"/>
</dbReference>
<name>A0ABQ2DGM8_9BACI</name>
<dbReference type="RefSeq" id="WP_160807698.1">
    <property type="nucleotide sequence ID" value="NZ_BMPN01000003.1"/>
</dbReference>
<comment type="caution">
    <text evidence="9">The sequence shown here is derived from an EMBL/GenBank/DDBJ whole genome shotgun (WGS) entry which is preliminary data.</text>
</comment>
<evidence type="ECO:0000256" key="2">
    <source>
        <dbReference type="ARBA" id="ARBA00022692"/>
    </source>
</evidence>
<dbReference type="PANTHER" id="PTHR12428:SF65">
    <property type="entry name" value="CYTOCHROME C OXIDASE ASSEMBLY PROTEIN COX18, MITOCHONDRIAL"/>
    <property type="match status" value="1"/>
</dbReference>
<evidence type="ECO:0000256" key="7">
    <source>
        <dbReference type="SAM" id="Phobius"/>
    </source>
</evidence>
<feature type="transmembrane region" description="Helical" evidence="7">
    <location>
        <begin position="161"/>
        <end position="178"/>
    </location>
</feature>
<feature type="transmembrane region" description="Helical" evidence="7">
    <location>
        <begin position="46"/>
        <end position="66"/>
    </location>
</feature>
<evidence type="ECO:0000256" key="3">
    <source>
        <dbReference type="ARBA" id="ARBA00022989"/>
    </source>
</evidence>
<dbReference type="InterPro" id="IPR028055">
    <property type="entry name" value="YidC/Oxa/ALB_C"/>
</dbReference>
<reference evidence="10" key="1">
    <citation type="journal article" date="2019" name="Int. J. Syst. Evol. Microbiol.">
        <title>The Global Catalogue of Microorganisms (GCM) 10K type strain sequencing project: providing services to taxonomists for standard genome sequencing and annotation.</title>
        <authorList>
            <consortium name="The Broad Institute Genomics Platform"/>
            <consortium name="The Broad Institute Genome Sequencing Center for Infectious Disease"/>
            <person name="Wu L."/>
            <person name="Ma J."/>
        </authorList>
    </citation>
    <scope>NUCLEOTIDE SEQUENCE [LARGE SCALE GENOMIC DNA]</scope>
    <source>
        <strain evidence="10">JCM 30071</strain>
    </source>
</reference>
<feature type="transmembrane region" description="Helical" evidence="7">
    <location>
        <begin position="21"/>
        <end position="40"/>
    </location>
</feature>
<evidence type="ECO:0000256" key="1">
    <source>
        <dbReference type="ARBA" id="ARBA00004141"/>
    </source>
</evidence>
<dbReference type="EMBL" id="BMPN01000003">
    <property type="protein sequence ID" value="GGJ57392.1"/>
    <property type="molecule type" value="Genomic_DNA"/>
</dbReference>
<evidence type="ECO:0000313" key="10">
    <source>
        <dbReference type="Proteomes" id="UP000634435"/>
    </source>
</evidence>
<accession>A0ABQ2DGM8</accession>
<protein>
    <submittedName>
        <fullName evidence="9">Membrane protein insertase YidC</fullName>
    </submittedName>
</protein>